<evidence type="ECO:0000256" key="1">
    <source>
        <dbReference type="SAM" id="MobiDB-lite"/>
    </source>
</evidence>
<name>A0A7S4KTT0_GUITH</name>
<protein>
    <submittedName>
        <fullName evidence="2">Uncharacterized protein</fullName>
    </submittedName>
</protein>
<sequence length="337" mass="37143">MPSRPQRLNKKRLLLPKSQVAENPNVAKNLNVAKNPKPFLPVEDSSKNKSSNKQEDILRAIGDQPVTERQILSAVGDNRYTREILRRLMALSVVERMGKGGSSEPFLYKVVRSPSEALREGLKDPVVEMRLKRVEDRIISFFKLHQELVTEKVIRSFIGDNTGTGKALRRLVSSRRIHRIGKGGAGNPFLYRLNVLDESGTEEQVSEDEDSEGLVVAKDQDMSDRSTVASTCCSDMEEQEVGGGSYKEVEGGAAAGSQGRFCFPEGEGEREQFGKLFSSTDACSELDGLEDDSLDLDDGAINYPVCLQAKALKEDDIVLPEMKGGGDSTDLLQSFLE</sequence>
<dbReference type="AlphaFoldDB" id="A0A7S4KTT0"/>
<evidence type="ECO:0000313" key="2">
    <source>
        <dbReference type="EMBL" id="CAE2305381.1"/>
    </source>
</evidence>
<proteinExistence type="predicted"/>
<feature type="compositionally biased region" description="Basic and acidic residues" evidence="1">
    <location>
        <begin position="44"/>
        <end position="53"/>
    </location>
</feature>
<gene>
    <name evidence="2" type="ORF">GTHE00462_LOCUS18285</name>
</gene>
<accession>A0A7S4KTT0</accession>
<reference evidence="2" key="1">
    <citation type="submission" date="2021-01" db="EMBL/GenBank/DDBJ databases">
        <authorList>
            <person name="Corre E."/>
            <person name="Pelletier E."/>
            <person name="Niang G."/>
            <person name="Scheremetjew M."/>
            <person name="Finn R."/>
            <person name="Kale V."/>
            <person name="Holt S."/>
            <person name="Cochrane G."/>
            <person name="Meng A."/>
            <person name="Brown T."/>
            <person name="Cohen L."/>
        </authorList>
    </citation>
    <scope>NUCLEOTIDE SEQUENCE</scope>
    <source>
        <strain evidence="2">CCMP 2712</strain>
    </source>
</reference>
<feature type="region of interest" description="Disordered" evidence="1">
    <location>
        <begin position="1"/>
        <end position="53"/>
    </location>
</feature>
<dbReference type="EMBL" id="HBKN01023341">
    <property type="protein sequence ID" value="CAE2305381.1"/>
    <property type="molecule type" value="Transcribed_RNA"/>
</dbReference>
<organism evidence="2">
    <name type="scientific">Guillardia theta</name>
    <name type="common">Cryptophyte</name>
    <name type="synonym">Cryptomonas phi</name>
    <dbReference type="NCBI Taxonomy" id="55529"/>
    <lineage>
        <taxon>Eukaryota</taxon>
        <taxon>Cryptophyceae</taxon>
        <taxon>Pyrenomonadales</taxon>
        <taxon>Geminigeraceae</taxon>
        <taxon>Guillardia</taxon>
    </lineage>
</organism>